<dbReference type="Pfam" id="PF02585">
    <property type="entry name" value="PIG-L"/>
    <property type="match status" value="1"/>
</dbReference>
<dbReference type="InterPro" id="IPR003737">
    <property type="entry name" value="GlcNAc_PI_deacetylase-related"/>
</dbReference>
<dbReference type="PANTHER" id="PTHR12993">
    <property type="entry name" value="N-ACETYLGLUCOSAMINYL-PHOSPHATIDYLINOSITOL DE-N-ACETYLASE-RELATED"/>
    <property type="match status" value="1"/>
</dbReference>
<dbReference type="GO" id="GO:0010127">
    <property type="term" value="P:mycothiol-dependent detoxification"/>
    <property type="evidence" value="ECO:0007669"/>
    <property type="project" value="UniProtKB-UniRule"/>
</dbReference>
<keyword evidence="4" id="KW-1185">Reference proteome</keyword>
<organism evidence="3 4">
    <name type="scientific">Renibacterium salmoninarum (strain ATCC 33209 / DSM 20767 / JCM 11484 / NBRC 15589 / NCIMB 2235)</name>
    <dbReference type="NCBI Taxonomy" id="288705"/>
    <lineage>
        <taxon>Bacteria</taxon>
        <taxon>Bacillati</taxon>
        <taxon>Actinomycetota</taxon>
        <taxon>Actinomycetes</taxon>
        <taxon>Micrococcales</taxon>
        <taxon>Micrococcaceae</taxon>
        <taxon>Renibacterium</taxon>
    </lineage>
</organism>
<dbReference type="Gene3D" id="3.40.50.10320">
    <property type="entry name" value="LmbE-like"/>
    <property type="match status" value="1"/>
</dbReference>
<evidence type="ECO:0000256" key="1">
    <source>
        <dbReference type="ARBA" id="ARBA00022833"/>
    </source>
</evidence>
<gene>
    <name evidence="2" type="primary">mca</name>
    <name evidence="3" type="ordered locus">RSal33209_3050</name>
</gene>
<sequence length="324" mass="35384">MAAASRATRWLAIIPREVKEMPGMAETAASETGLRLLAVHAHPDDESSKGAAMMASYLNQGVRVMVASCTGGERGGIQNPAMEGDAHSTRDMAGARRLEMAAAAKILGVEHRWLGFVDSGLPEGDPLPALPFGAFATLPLEQAAAPLIRLVREFRPHVIVSYDENGGYGHPDHIMAHLLAVEAFHAAGDPERYPGTGAAWEPSKLYYDLAFNQQRFRALHFALVEAGLQSPYAQFIAAEQESTADGSGMPPELHPTTSHVDCGEYFDLRDRALKAHATQVDPEGFFFRVSTEFQSKVWPWEDYSLIESRVQTELPEHDLFAGLC</sequence>
<protein>
    <recommendedName>
        <fullName evidence="2">Mycothiol S-conjugate amidase</fullName>
        <ecNumber evidence="2">3.5.1.115</ecNumber>
    </recommendedName>
</protein>
<dbReference type="EMBL" id="CP000910">
    <property type="protein sequence ID" value="ABY24771.1"/>
    <property type="molecule type" value="Genomic_DNA"/>
</dbReference>
<dbReference type="Proteomes" id="UP000002007">
    <property type="component" value="Chromosome"/>
</dbReference>
<dbReference type="HAMAP" id="MF_01482">
    <property type="entry name" value="Mca"/>
    <property type="match status" value="1"/>
</dbReference>
<proteinExistence type="inferred from homology"/>
<comment type="catalytic activity">
    <reaction evidence="2">
        <text>mycothiol S-conjugate + H2O = an N-acetyl-L-cysteine-S-conjugate + 1D-myo-inositol 2-amino-2-deoxy-alpha-D-glucopyranoside</text>
        <dbReference type="Rhea" id="RHEA:36543"/>
        <dbReference type="ChEBI" id="CHEBI:15377"/>
        <dbReference type="ChEBI" id="CHEBI:58718"/>
        <dbReference type="ChEBI" id="CHEBI:58886"/>
        <dbReference type="ChEBI" id="CHEBI:59633"/>
        <dbReference type="EC" id="3.5.1.115"/>
    </reaction>
</comment>
<comment type="similarity">
    <text evidence="2">Belongs to the MshB deacetylase family. Mca subfamily.</text>
</comment>
<comment type="cofactor">
    <cofactor evidence="2">
        <name>Zn(2+)</name>
        <dbReference type="ChEBI" id="CHEBI:29105"/>
    </cofactor>
    <text evidence="2">Binds 1 zinc ion per subunit.</text>
</comment>
<dbReference type="SUPFAM" id="SSF102588">
    <property type="entry name" value="LmbE-like"/>
    <property type="match status" value="1"/>
</dbReference>
<feature type="binding site" evidence="2">
    <location>
        <position position="42"/>
    </location>
    <ligand>
        <name>Zn(2+)</name>
        <dbReference type="ChEBI" id="CHEBI:29105"/>
    </ligand>
</feature>
<name>A9WUA0_RENSM</name>
<dbReference type="STRING" id="288705.RSal33209_3050"/>
<dbReference type="eggNOG" id="COG2120">
    <property type="taxonomic scope" value="Bacteria"/>
</dbReference>
<feature type="binding site" evidence="2">
    <location>
        <position position="45"/>
    </location>
    <ligand>
        <name>Zn(2+)</name>
        <dbReference type="ChEBI" id="CHEBI:29105"/>
    </ligand>
</feature>
<keyword evidence="1 2" id="KW-0862">Zinc</keyword>
<dbReference type="InterPro" id="IPR024078">
    <property type="entry name" value="LmbE-like_dom_sf"/>
</dbReference>
<dbReference type="GO" id="GO:0008270">
    <property type="term" value="F:zinc ion binding"/>
    <property type="evidence" value="ECO:0007669"/>
    <property type="project" value="UniProtKB-UniRule"/>
</dbReference>
<accession>A9WUA0</accession>
<feature type="binding site" evidence="2">
    <location>
        <position position="173"/>
    </location>
    <ligand>
        <name>Zn(2+)</name>
        <dbReference type="ChEBI" id="CHEBI:29105"/>
    </ligand>
</feature>
<keyword evidence="2" id="KW-0479">Metal-binding</keyword>
<dbReference type="AlphaFoldDB" id="A9WUA0"/>
<dbReference type="HOGENOM" id="CLU_049311_2_2_11"/>
<comment type="subunit">
    <text evidence="2">Monomer.</text>
</comment>
<evidence type="ECO:0000313" key="4">
    <source>
        <dbReference type="Proteomes" id="UP000002007"/>
    </source>
</evidence>
<dbReference type="GO" id="GO:0016811">
    <property type="term" value="F:hydrolase activity, acting on carbon-nitrogen (but not peptide) bonds, in linear amides"/>
    <property type="evidence" value="ECO:0007669"/>
    <property type="project" value="TreeGrafter"/>
</dbReference>
<dbReference type="KEGG" id="rsa:RSal33209_3050"/>
<evidence type="ECO:0000256" key="2">
    <source>
        <dbReference type="HAMAP-Rule" id="MF_01482"/>
    </source>
</evidence>
<dbReference type="NCBIfam" id="TIGR03446">
    <property type="entry name" value="mycothiol_Mca"/>
    <property type="match status" value="1"/>
</dbReference>
<keyword evidence="2 3" id="KW-0378">Hydrolase</keyword>
<comment type="function">
    <text evidence="2">A mycothiol (MSH, N-acetylcysteinyl-glucosaminyl-inositol) S-conjugate amidase, it recycles conjugated MSH to the N-acetyl cysteine conjugate (AcCys S-conjugate, a mercapturic acid) and the MSH precursor. Involved in MSH-dependent detoxification of a number of alkylating agents and antibiotics.</text>
</comment>
<evidence type="ECO:0000313" key="3">
    <source>
        <dbReference type="EMBL" id="ABY24771.1"/>
    </source>
</evidence>
<dbReference type="EC" id="3.5.1.115" evidence="2"/>
<dbReference type="PANTHER" id="PTHR12993:SF11">
    <property type="entry name" value="N-ACETYLGLUCOSAMINYL-PHOSPHATIDYLINOSITOL DE-N-ACETYLASE"/>
    <property type="match status" value="1"/>
</dbReference>
<reference evidence="4" key="1">
    <citation type="journal article" date="2008" name="J. Bacteriol.">
        <title>Genome sequence of the fish pathogen Renibacterium salmoninarum suggests reductive evolution away from an environmental Arthrobacter ancestor.</title>
        <authorList>
            <person name="Wiens G.D."/>
            <person name="Rockey D.D."/>
            <person name="Wu Z."/>
            <person name="Chang J."/>
            <person name="Levy R."/>
            <person name="Crane S."/>
            <person name="Chen D.S."/>
            <person name="Capri G.R."/>
            <person name="Burnett J.R."/>
            <person name="Sudheesh P.S."/>
            <person name="Schipma M.J."/>
            <person name="Burd H."/>
            <person name="Bhattacharyya A."/>
            <person name="Rhodes L.D."/>
            <person name="Kaul R."/>
            <person name="Strom M.S."/>
        </authorList>
    </citation>
    <scope>NUCLEOTIDE SEQUENCE [LARGE SCALE GENOMIC DNA]</scope>
    <source>
        <strain evidence="4">ATCC 33209 / DSM 20767 / JCM 11484 / NBRC 15589 / NCIMB 2235</strain>
    </source>
</reference>
<dbReference type="GO" id="GO:0010126">
    <property type="term" value="P:mycothiol metabolic process"/>
    <property type="evidence" value="ECO:0007669"/>
    <property type="project" value="UniProtKB-UniRule"/>
</dbReference>
<dbReference type="InterPro" id="IPR017811">
    <property type="entry name" value="Mca"/>
</dbReference>